<dbReference type="Proteomes" id="UP001152888">
    <property type="component" value="Unassembled WGS sequence"/>
</dbReference>
<dbReference type="AlphaFoldDB" id="A0A9P0K272"/>
<organism evidence="1 2">
    <name type="scientific">Acanthoscelides obtectus</name>
    <name type="common">Bean weevil</name>
    <name type="synonym">Bruchus obtectus</name>
    <dbReference type="NCBI Taxonomy" id="200917"/>
    <lineage>
        <taxon>Eukaryota</taxon>
        <taxon>Metazoa</taxon>
        <taxon>Ecdysozoa</taxon>
        <taxon>Arthropoda</taxon>
        <taxon>Hexapoda</taxon>
        <taxon>Insecta</taxon>
        <taxon>Pterygota</taxon>
        <taxon>Neoptera</taxon>
        <taxon>Endopterygota</taxon>
        <taxon>Coleoptera</taxon>
        <taxon>Polyphaga</taxon>
        <taxon>Cucujiformia</taxon>
        <taxon>Chrysomeloidea</taxon>
        <taxon>Chrysomelidae</taxon>
        <taxon>Bruchinae</taxon>
        <taxon>Bruchini</taxon>
        <taxon>Acanthoscelides</taxon>
    </lineage>
</organism>
<proteinExistence type="predicted"/>
<protein>
    <submittedName>
        <fullName evidence="1">Uncharacterized protein</fullName>
    </submittedName>
</protein>
<reference evidence="1" key="1">
    <citation type="submission" date="2022-03" db="EMBL/GenBank/DDBJ databases">
        <authorList>
            <person name="Sayadi A."/>
        </authorList>
    </citation>
    <scope>NUCLEOTIDE SEQUENCE</scope>
</reference>
<evidence type="ECO:0000313" key="1">
    <source>
        <dbReference type="EMBL" id="CAH1965832.1"/>
    </source>
</evidence>
<evidence type="ECO:0000313" key="2">
    <source>
        <dbReference type="Proteomes" id="UP001152888"/>
    </source>
</evidence>
<name>A0A9P0K272_ACAOB</name>
<accession>A0A9P0K272</accession>
<gene>
    <name evidence="1" type="ORF">ACAOBT_LOCUS6532</name>
</gene>
<dbReference type="EMBL" id="CAKOFQ010006729">
    <property type="protein sequence ID" value="CAH1965832.1"/>
    <property type="molecule type" value="Genomic_DNA"/>
</dbReference>
<comment type="caution">
    <text evidence="1">The sequence shown here is derived from an EMBL/GenBank/DDBJ whole genome shotgun (WGS) entry which is preliminary data.</text>
</comment>
<sequence>MKRNRKGHFVEKRQKEQKVLGQAKVGKMCMYRNGMHLKECITYLTKMNQEKQLIQRQNALLMTYRILGKKVSDRLIVLPKILI</sequence>
<keyword evidence="2" id="KW-1185">Reference proteome</keyword>